<dbReference type="Gene3D" id="1.10.10.10">
    <property type="entry name" value="Winged helix-like DNA-binding domain superfamily/Winged helix DNA-binding domain"/>
    <property type="match status" value="1"/>
</dbReference>
<sequence>MLKRLEYINIDTNSRIPKYKQVMDSIMKSIHMGSLGMGQKIPSINELSEEYLLSRDTVEKAYGLLKKQNIIASVKGKGYYIAKTDLSIQANVLFLINKLSTYKMRIFNSFVNTLGANAKVDLDIYHCEPLVFRDILDKKKNLYDYYVIMPHFKNENLQHMGCTDDILKTIHSIPNGKLIIMDRNLKSLSKESGRIYQDFTEDIYDALTTALEKLNKYKKIMLVYPSKAVYPYPKGIVTGFKRFCIQHAIDYEILDEIYDSMELQLNDLYIIIEEGDLVNLVKQVRDRHYKLGEDIGIISYNDTPLKELLGITVMSTNFKKMGEEAANMILNNNPIDIKNKFHFIDRFSL</sequence>
<protein>
    <submittedName>
        <fullName evidence="5">Transcriptional regulator</fullName>
    </submittedName>
</protein>
<dbReference type="Gene3D" id="3.40.50.2300">
    <property type="match status" value="2"/>
</dbReference>
<dbReference type="AlphaFoldDB" id="A0A0N8WGE9"/>
<keyword evidence="6" id="KW-1185">Reference proteome</keyword>
<keyword evidence="2" id="KW-0238">DNA-binding</keyword>
<dbReference type="SUPFAM" id="SSF46785">
    <property type="entry name" value="Winged helix' DNA-binding domain"/>
    <property type="match status" value="1"/>
</dbReference>
<dbReference type="CDD" id="cd07377">
    <property type="entry name" value="WHTH_GntR"/>
    <property type="match status" value="1"/>
</dbReference>
<dbReference type="InterPro" id="IPR028082">
    <property type="entry name" value="Peripla_BP_I"/>
</dbReference>
<name>A0A0N8WGE9_9FLAO</name>
<dbReference type="STRING" id="346185.AAY42_16470"/>
<keyword evidence="3" id="KW-0804">Transcription</keyword>
<dbReference type="PATRIC" id="fig|1547436.3.peg.3394"/>
<keyword evidence="1" id="KW-0805">Transcription regulation</keyword>
<comment type="caution">
    <text evidence="5">The sequence shown here is derived from an EMBL/GenBank/DDBJ whole genome shotgun (WGS) entry which is preliminary data.</text>
</comment>
<dbReference type="PANTHER" id="PTHR38445:SF10">
    <property type="entry name" value="GNTR-FAMILY TRANSCRIPTIONAL REGULATOR"/>
    <property type="match status" value="1"/>
</dbReference>
<feature type="domain" description="HTH gntR-type" evidence="4">
    <location>
        <begin position="22"/>
        <end position="81"/>
    </location>
</feature>
<gene>
    <name evidence="5" type="ORF">AAY42_16470</name>
</gene>
<organism evidence="5 6">
    <name type="scientific">Flagellimonas eckloniae</name>
    <dbReference type="NCBI Taxonomy" id="346185"/>
    <lineage>
        <taxon>Bacteria</taxon>
        <taxon>Pseudomonadati</taxon>
        <taxon>Bacteroidota</taxon>
        <taxon>Flavobacteriia</taxon>
        <taxon>Flavobacteriales</taxon>
        <taxon>Flavobacteriaceae</taxon>
        <taxon>Flagellimonas</taxon>
    </lineage>
</organism>
<reference evidence="5 6" key="1">
    <citation type="submission" date="2015-04" db="EMBL/GenBank/DDBJ databases">
        <title>Complete genome of flavobacterium.</title>
        <authorList>
            <person name="Kwon Y.M."/>
            <person name="Kim S.-J."/>
        </authorList>
    </citation>
    <scope>NUCLEOTIDE SEQUENCE [LARGE SCALE GENOMIC DNA]</scope>
    <source>
        <strain evidence="5 6">DK169</strain>
    </source>
</reference>
<dbReference type="PANTHER" id="PTHR38445">
    <property type="entry name" value="HTH-TYPE TRANSCRIPTIONAL REPRESSOR YTRA"/>
    <property type="match status" value="1"/>
</dbReference>
<evidence type="ECO:0000256" key="2">
    <source>
        <dbReference type="ARBA" id="ARBA00023125"/>
    </source>
</evidence>
<dbReference type="SUPFAM" id="SSF53822">
    <property type="entry name" value="Periplasmic binding protein-like I"/>
    <property type="match status" value="1"/>
</dbReference>
<evidence type="ECO:0000256" key="3">
    <source>
        <dbReference type="ARBA" id="ARBA00023163"/>
    </source>
</evidence>
<dbReference type="InterPro" id="IPR036388">
    <property type="entry name" value="WH-like_DNA-bd_sf"/>
</dbReference>
<dbReference type="SMART" id="SM00345">
    <property type="entry name" value="HTH_GNTR"/>
    <property type="match status" value="1"/>
</dbReference>
<dbReference type="InterPro" id="IPR036390">
    <property type="entry name" value="WH_DNA-bd_sf"/>
</dbReference>
<proteinExistence type="predicted"/>
<dbReference type="GO" id="GO:0003677">
    <property type="term" value="F:DNA binding"/>
    <property type="evidence" value="ECO:0007669"/>
    <property type="project" value="UniProtKB-KW"/>
</dbReference>
<accession>A0A0N8WGE9</accession>
<dbReference type="Proteomes" id="UP000050827">
    <property type="component" value="Unassembled WGS sequence"/>
</dbReference>
<dbReference type="EMBL" id="LCTZ01000002">
    <property type="protein sequence ID" value="KQC31307.1"/>
    <property type="molecule type" value="Genomic_DNA"/>
</dbReference>
<evidence type="ECO:0000313" key="6">
    <source>
        <dbReference type="Proteomes" id="UP000050827"/>
    </source>
</evidence>
<dbReference type="GO" id="GO:0003700">
    <property type="term" value="F:DNA-binding transcription factor activity"/>
    <property type="evidence" value="ECO:0007669"/>
    <property type="project" value="InterPro"/>
</dbReference>
<evidence type="ECO:0000256" key="1">
    <source>
        <dbReference type="ARBA" id="ARBA00023015"/>
    </source>
</evidence>
<dbReference type="Pfam" id="PF00392">
    <property type="entry name" value="GntR"/>
    <property type="match status" value="1"/>
</dbReference>
<evidence type="ECO:0000259" key="4">
    <source>
        <dbReference type="SMART" id="SM00345"/>
    </source>
</evidence>
<evidence type="ECO:0000313" key="5">
    <source>
        <dbReference type="EMBL" id="KQC31307.1"/>
    </source>
</evidence>
<dbReference type="InterPro" id="IPR000524">
    <property type="entry name" value="Tscrpt_reg_HTH_GntR"/>
</dbReference>